<evidence type="ECO:0000259" key="2">
    <source>
        <dbReference type="Pfam" id="PF00496"/>
    </source>
</evidence>
<dbReference type="Gene3D" id="3.10.105.10">
    <property type="entry name" value="Dipeptide-binding Protein, Domain 3"/>
    <property type="match status" value="1"/>
</dbReference>
<dbReference type="GO" id="GO:1904680">
    <property type="term" value="F:peptide transmembrane transporter activity"/>
    <property type="evidence" value="ECO:0007669"/>
    <property type="project" value="TreeGrafter"/>
</dbReference>
<dbReference type="GO" id="GO:0015833">
    <property type="term" value="P:peptide transport"/>
    <property type="evidence" value="ECO:0007669"/>
    <property type="project" value="TreeGrafter"/>
</dbReference>
<sequence>MNTPKRTPRPAPAAPLLTLALLLSAPAASAATPPGGTLTVAISAAPASLDPSSGEASNEYYYTPAYDSLIKFDYDAKYKPGLATAWSWVGKDFKVLDLTLRPGVKFSDGSTFDAKAVKSWLDLQMKNKSPVAVNLGTKSVQVTGPLKVRLTMTDPNPLALLFLSRTWLSGVIPCPKASANPALLKAATCGTGPYVLDAKQTVTGDTYTYVPNPNYWDPAKVQWNKLVLKVVTNPQAALDAVRAGQAQVAWPAQASLIQSAVGAGLKSAGVPQNILGLDFLDKSGKIVPALKDVRVRQALNYALDRKALATALGGGQGDPISTQFLKGADGYDASLDNAYPYDVAKAKQLLTAAGYPQGFELTILSTPIAGLDTLVQAIVGYWQAIGVKAKIDNKTQGSDFFAGLTSGKYAVSAAALGATNPTLLAWNCCFHPGAVWNPDKTPVPQFEALIDKLRVTDPSKAAPIAKQINSFMTKNAWFVPVYSGKLNYVYDPKKVTLATPSGAQPVIDILDVRPVK</sequence>
<dbReference type="InterPro" id="IPR000914">
    <property type="entry name" value="SBP_5_dom"/>
</dbReference>
<feature type="chain" id="PRO_5043862800" evidence="1">
    <location>
        <begin position="31"/>
        <end position="516"/>
    </location>
</feature>
<gene>
    <name evidence="3" type="ORF">ABOD76_07830</name>
</gene>
<dbReference type="SUPFAM" id="SSF53850">
    <property type="entry name" value="Periplasmic binding protein-like II"/>
    <property type="match status" value="1"/>
</dbReference>
<dbReference type="RefSeq" id="WP_350244258.1">
    <property type="nucleotide sequence ID" value="NZ_CP158299.1"/>
</dbReference>
<name>A0AAU7UDR5_9DEIO</name>
<dbReference type="EMBL" id="CP158299">
    <property type="protein sequence ID" value="XBV86204.1"/>
    <property type="molecule type" value="Genomic_DNA"/>
</dbReference>
<keyword evidence="1" id="KW-0732">Signal</keyword>
<protein>
    <submittedName>
        <fullName evidence="3">ABC transporter substrate-binding protein</fullName>
    </submittedName>
</protein>
<organism evidence="3">
    <name type="scientific">Deinococcus sonorensis KR-87</name>
    <dbReference type="NCBI Taxonomy" id="694439"/>
    <lineage>
        <taxon>Bacteria</taxon>
        <taxon>Thermotogati</taxon>
        <taxon>Deinococcota</taxon>
        <taxon>Deinococci</taxon>
        <taxon>Deinococcales</taxon>
        <taxon>Deinococcaceae</taxon>
        <taxon>Deinococcus</taxon>
    </lineage>
</organism>
<dbReference type="GO" id="GO:0042597">
    <property type="term" value="C:periplasmic space"/>
    <property type="evidence" value="ECO:0007669"/>
    <property type="project" value="UniProtKB-ARBA"/>
</dbReference>
<feature type="domain" description="Solute-binding protein family 5" evidence="2">
    <location>
        <begin position="77"/>
        <end position="421"/>
    </location>
</feature>
<dbReference type="AlphaFoldDB" id="A0AAU7UDR5"/>
<dbReference type="GO" id="GO:0043190">
    <property type="term" value="C:ATP-binding cassette (ABC) transporter complex"/>
    <property type="evidence" value="ECO:0007669"/>
    <property type="project" value="InterPro"/>
</dbReference>
<reference evidence="3" key="1">
    <citation type="submission" date="2024-06" db="EMBL/GenBank/DDBJ databases">
        <title>Draft Genome Sequence of Deinococcus sonorensis Type Strain KR-87, a Biofilm Producing Representative of the Genus Deinococcus.</title>
        <authorList>
            <person name="Boren L.S."/>
            <person name="Grosso R.A."/>
            <person name="Hugenberg-Cox A.N."/>
            <person name="Hill J.T.E."/>
            <person name="Albert C.M."/>
            <person name="Tuohy J.M."/>
        </authorList>
    </citation>
    <scope>NUCLEOTIDE SEQUENCE</scope>
    <source>
        <strain evidence="3">KR-87</strain>
    </source>
</reference>
<dbReference type="PIRSF" id="PIRSF002741">
    <property type="entry name" value="MppA"/>
    <property type="match status" value="1"/>
</dbReference>
<evidence type="ECO:0000313" key="3">
    <source>
        <dbReference type="EMBL" id="XBV86204.1"/>
    </source>
</evidence>
<dbReference type="PANTHER" id="PTHR30290">
    <property type="entry name" value="PERIPLASMIC BINDING COMPONENT OF ABC TRANSPORTER"/>
    <property type="match status" value="1"/>
</dbReference>
<feature type="signal peptide" evidence="1">
    <location>
        <begin position="1"/>
        <end position="30"/>
    </location>
</feature>
<dbReference type="Gene3D" id="3.40.190.10">
    <property type="entry name" value="Periplasmic binding protein-like II"/>
    <property type="match status" value="1"/>
</dbReference>
<evidence type="ECO:0000256" key="1">
    <source>
        <dbReference type="SAM" id="SignalP"/>
    </source>
</evidence>
<dbReference type="Pfam" id="PF00496">
    <property type="entry name" value="SBP_bac_5"/>
    <property type="match status" value="1"/>
</dbReference>
<accession>A0AAU7UDR5</accession>
<dbReference type="KEGG" id="dsc:ABOD76_07830"/>
<dbReference type="InterPro" id="IPR039424">
    <property type="entry name" value="SBP_5"/>
</dbReference>
<dbReference type="InterPro" id="IPR030678">
    <property type="entry name" value="Peptide/Ni-bd"/>
</dbReference>
<proteinExistence type="predicted"/>